<protein>
    <submittedName>
        <fullName evidence="3">Breast carcinoma-amplified sequence 3</fullName>
    </submittedName>
</protein>
<feature type="non-terminal residue" evidence="3">
    <location>
        <position position="1"/>
    </location>
</feature>
<accession>A0A8J6B6G6</accession>
<sequence length="303" mass="32789">MVKSIQFKTPIYDLHCNKRILVVVLQEKIAAFDSCTFTKKFFVTSCYPCPGPNMNPIALGSRWLAYAENKLIRCHQSRGGACGDNIQSYTATVISAAKTLKTGLTMVGKVVTQLTGTLPSGVTEDDVAIHSNSRRSPLVPGIITVIDTETVGEGQVLVSEDSDSCGIVAHFPAHEKPVCCMAFNTSGKLNSQDSYNNFANNNPGNPRLSPLPSLMVLMPLAQIKQPMTLGTITKRTGTPQWNELQPPFNANHPLLLAADAVQYYQFLLAGLVPPGSPGPITRHGSYDSLASDHSGQEDEEWLS</sequence>
<dbReference type="AlphaFoldDB" id="A0A8J6B6G6"/>
<evidence type="ECO:0000259" key="2">
    <source>
        <dbReference type="Pfam" id="PF21034"/>
    </source>
</evidence>
<feature type="region of interest" description="Disordered" evidence="1">
    <location>
        <begin position="282"/>
        <end position="303"/>
    </location>
</feature>
<dbReference type="EMBL" id="JAGFMF010011576">
    <property type="protein sequence ID" value="KAG8520234.1"/>
    <property type="molecule type" value="Genomic_DNA"/>
</dbReference>
<dbReference type="PANTHER" id="PTHR13268:SF0">
    <property type="entry name" value="BCAS3 MICROTUBULE ASSOCIATED CELL MIGRATION FACTOR"/>
    <property type="match status" value="1"/>
</dbReference>
<keyword evidence="4" id="KW-1185">Reference proteome</keyword>
<dbReference type="PANTHER" id="PTHR13268">
    <property type="entry name" value="BREAST CARCINOMA AMPLIFIED SEQUENCE 3"/>
    <property type="match status" value="1"/>
</dbReference>
<comment type="caution">
    <text evidence="3">The sequence shown here is derived from an EMBL/GenBank/DDBJ whole genome shotgun (WGS) entry which is preliminary data.</text>
</comment>
<dbReference type="GO" id="GO:0042594">
    <property type="term" value="P:response to starvation"/>
    <property type="evidence" value="ECO:0007669"/>
    <property type="project" value="TreeGrafter"/>
</dbReference>
<dbReference type="OrthoDB" id="25778at2759"/>
<evidence type="ECO:0000256" key="1">
    <source>
        <dbReference type="SAM" id="MobiDB-lite"/>
    </source>
</evidence>
<dbReference type="GO" id="GO:0005737">
    <property type="term" value="C:cytoplasm"/>
    <property type="evidence" value="ECO:0007669"/>
    <property type="project" value="TreeGrafter"/>
</dbReference>
<dbReference type="Proteomes" id="UP000700334">
    <property type="component" value="Unassembled WGS sequence"/>
</dbReference>
<gene>
    <name evidence="3" type="ORF">J0S82_004197</name>
</gene>
<evidence type="ECO:0000313" key="3">
    <source>
        <dbReference type="EMBL" id="KAG8520234.1"/>
    </source>
</evidence>
<dbReference type="Pfam" id="PF21034">
    <property type="entry name" value="BCAS3_WD40"/>
    <property type="match status" value="1"/>
</dbReference>
<reference evidence="3" key="1">
    <citation type="journal article" date="2021" name="Evol. Appl.">
        <title>The genome of the Pyrenean desman and the effects of bottlenecks and inbreeding on the genomic landscape of an endangered species.</title>
        <authorList>
            <person name="Escoda L."/>
            <person name="Castresana J."/>
        </authorList>
    </citation>
    <scope>NUCLEOTIDE SEQUENCE</scope>
    <source>
        <strain evidence="3">IBE-C5619</strain>
    </source>
</reference>
<name>A0A8J6B6G6_GALPY</name>
<proteinExistence type="predicted"/>
<dbReference type="InterPro" id="IPR045142">
    <property type="entry name" value="BCAS3-like"/>
</dbReference>
<feature type="domain" description="BCAS3 WD40" evidence="2">
    <location>
        <begin position="1"/>
        <end position="189"/>
    </location>
</feature>
<evidence type="ECO:0000313" key="4">
    <source>
        <dbReference type="Proteomes" id="UP000700334"/>
    </source>
</evidence>
<dbReference type="InterPro" id="IPR048382">
    <property type="entry name" value="BCAS3_WD40"/>
</dbReference>
<organism evidence="3 4">
    <name type="scientific">Galemys pyrenaicus</name>
    <name type="common">Iberian desman</name>
    <name type="synonym">Pyrenean desman</name>
    <dbReference type="NCBI Taxonomy" id="202257"/>
    <lineage>
        <taxon>Eukaryota</taxon>
        <taxon>Metazoa</taxon>
        <taxon>Chordata</taxon>
        <taxon>Craniata</taxon>
        <taxon>Vertebrata</taxon>
        <taxon>Euteleostomi</taxon>
        <taxon>Mammalia</taxon>
        <taxon>Eutheria</taxon>
        <taxon>Laurasiatheria</taxon>
        <taxon>Eulipotyphla</taxon>
        <taxon>Talpidae</taxon>
        <taxon>Galemys</taxon>
    </lineage>
</organism>
<dbReference type="GO" id="GO:0006914">
    <property type="term" value="P:autophagy"/>
    <property type="evidence" value="ECO:0007669"/>
    <property type="project" value="InterPro"/>
</dbReference>